<dbReference type="AlphaFoldDB" id="A0A3E1Y3X1"/>
<keyword evidence="1" id="KW-0378">Hydrolase</keyword>
<evidence type="ECO:0000313" key="4">
    <source>
        <dbReference type="EMBL" id="RFS19378.1"/>
    </source>
</evidence>
<dbReference type="EMBL" id="QPMM01000014">
    <property type="protein sequence ID" value="RFS19378.1"/>
    <property type="molecule type" value="Genomic_DNA"/>
</dbReference>
<name>A0A3E1Y3X1_9BACT</name>
<evidence type="ECO:0000256" key="2">
    <source>
        <dbReference type="SAM" id="SignalP"/>
    </source>
</evidence>
<feature type="signal peptide" evidence="2">
    <location>
        <begin position="1"/>
        <end position="20"/>
    </location>
</feature>
<dbReference type="Pfam" id="PF08450">
    <property type="entry name" value="SGL"/>
    <property type="match status" value="1"/>
</dbReference>
<feature type="chain" id="PRO_5017595821" evidence="2">
    <location>
        <begin position="21"/>
        <end position="297"/>
    </location>
</feature>
<gene>
    <name evidence="4" type="ORF">DVR12_24425</name>
</gene>
<evidence type="ECO:0000313" key="5">
    <source>
        <dbReference type="Proteomes" id="UP000260644"/>
    </source>
</evidence>
<dbReference type="InterPro" id="IPR013658">
    <property type="entry name" value="SGL"/>
</dbReference>
<evidence type="ECO:0000259" key="3">
    <source>
        <dbReference type="Pfam" id="PF08450"/>
    </source>
</evidence>
<organism evidence="4 5">
    <name type="scientific">Chitinophaga silvatica</name>
    <dbReference type="NCBI Taxonomy" id="2282649"/>
    <lineage>
        <taxon>Bacteria</taxon>
        <taxon>Pseudomonadati</taxon>
        <taxon>Bacteroidota</taxon>
        <taxon>Chitinophagia</taxon>
        <taxon>Chitinophagales</taxon>
        <taxon>Chitinophagaceae</taxon>
        <taxon>Chitinophaga</taxon>
    </lineage>
</organism>
<evidence type="ECO:0000256" key="1">
    <source>
        <dbReference type="ARBA" id="ARBA00022801"/>
    </source>
</evidence>
<dbReference type="RefSeq" id="WP_116978431.1">
    <property type="nucleotide sequence ID" value="NZ_QPMM01000014.1"/>
</dbReference>
<dbReference type="OrthoDB" id="241638at2"/>
<feature type="domain" description="SMP-30/Gluconolactonase/LRE-like region" evidence="3">
    <location>
        <begin position="42"/>
        <end position="282"/>
    </location>
</feature>
<sequence>MQFKLYSTLLLSIAYCQLSAQSMPPTVEPNAAVVLVSSQFAFTEGPAADKKGNIYFTDQPNNAIWKYDRNGKLSKFLEPAGRSNGLYLDRKGNIIACADEKDELWLITPKKEVKVLVNNFGNHRLNGPNDVWIAPNGGIYFTDPYYQRDYWDRKSPDIKEQRVYYLAPGATEPIIAAEDIKKPNGVIGSSDGKRVFIADIEAGKVYSYTVGADGKLINQQLVTKFTTDGMTLDEEGNLYMCGNGVKVVNKDGQDIGHIPVPESWTANVCFGGKDNKLLFITAGKSIYTVKMKVRGDK</sequence>
<proteinExistence type="predicted"/>
<dbReference type="SUPFAM" id="SSF63829">
    <property type="entry name" value="Calcium-dependent phosphotriesterase"/>
    <property type="match status" value="1"/>
</dbReference>
<dbReference type="GO" id="GO:0016787">
    <property type="term" value="F:hydrolase activity"/>
    <property type="evidence" value="ECO:0007669"/>
    <property type="project" value="UniProtKB-KW"/>
</dbReference>
<dbReference type="Proteomes" id="UP000260644">
    <property type="component" value="Unassembled WGS sequence"/>
</dbReference>
<keyword evidence="5" id="KW-1185">Reference proteome</keyword>
<dbReference type="InterPro" id="IPR051262">
    <property type="entry name" value="SMP-30/CGR1_Lactonase"/>
</dbReference>
<comment type="caution">
    <text evidence="4">The sequence shown here is derived from an EMBL/GenBank/DDBJ whole genome shotgun (WGS) entry which is preliminary data.</text>
</comment>
<protein>
    <submittedName>
        <fullName evidence="4">SMP-30/gluconolactonase/LRE family protein</fullName>
    </submittedName>
</protein>
<dbReference type="InterPro" id="IPR011042">
    <property type="entry name" value="6-blade_b-propeller_TolB-like"/>
</dbReference>
<dbReference type="PANTHER" id="PTHR47572:SF4">
    <property type="entry name" value="LACTONASE DRP35"/>
    <property type="match status" value="1"/>
</dbReference>
<dbReference type="PANTHER" id="PTHR47572">
    <property type="entry name" value="LIPOPROTEIN-RELATED"/>
    <property type="match status" value="1"/>
</dbReference>
<dbReference type="Gene3D" id="2.120.10.30">
    <property type="entry name" value="TolB, C-terminal domain"/>
    <property type="match status" value="1"/>
</dbReference>
<accession>A0A3E1Y3X1</accession>
<keyword evidence="2" id="KW-0732">Signal</keyword>
<reference evidence="4 5" key="1">
    <citation type="submission" date="2018-07" db="EMBL/GenBank/DDBJ databases">
        <title>Chitinophaga K2CV101002-2 sp. nov., isolated from a monsoon evergreen broad-leaved forest soil.</title>
        <authorList>
            <person name="Lv Y."/>
        </authorList>
    </citation>
    <scope>NUCLEOTIDE SEQUENCE [LARGE SCALE GENOMIC DNA]</scope>
    <source>
        <strain evidence="4 5">GDMCC 1.1288</strain>
    </source>
</reference>